<accession>A0ABZ2YS39</accession>
<evidence type="ECO:0000313" key="1">
    <source>
        <dbReference type="EMBL" id="WZN42303.1"/>
    </source>
</evidence>
<keyword evidence="2" id="KW-1185">Reference proteome</keyword>
<protein>
    <submittedName>
        <fullName evidence="1">Uncharacterized protein</fullName>
    </submittedName>
</protein>
<sequence>MAQLTSIITFTGRLGNIIAYNRGGKHCLRSRPETVRQTDGTRRAALRFGAASRKGALIRSAICPELDFPCDGRQVNQLTRTIITAGSNRHAGLTGFRFNAQTGTGSFFSQRPEYSKNGTLHIPAQRLLAPDHASHLEIKVISTRIDFTNRRVTGTDASVALIDLRQPFTGADLHVDAPGKGTLLITLQVSTYINGTLSQNRRRYAADIIAVAEGQPPAPIMIKARPTPKRLRQPRPRARNAATLPIGYAYIQRE</sequence>
<gene>
    <name evidence="1" type="ORF">WJU16_04555</name>
</gene>
<dbReference type="RefSeq" id="WP_341837137.1">
    <property type="nucleotide sequence ID" value="NZ_CP149822.1"/>
</dbReference>
<name>A0ABZ2YS39_9BACT</name>
<organism evidence="1 2">
    <name type="scientific">Chitinophaga pollutisoli</name>
    <dbReference type="NCBI Taxonomy" id="3133966"/>
    <lineage>
        <taxon>Bacteria</taxon>
        <taxon>Pseudomonadati</taxon>
        <taxon>Bacteroidota</taxon>
        <taxon>Chitinophagia</taxon>
        <taxon>Chitinophagales</taxon>
        <taxon>Chitinophagaceae</taxon>
        <taxon>Chitinophaga</taxon>
    </lineage>
</organism>
<reference evidence="2" key="1">
    <citation type="submission" date="2024-03" db="EMBL/GenBank/DDBJ databases">
        <title>Chitinophaga horti sp. nov., isolated from garden soil.</title>
        <authorList>
            <person name="Lee D.S."/>
            <person name="Han D.M."/>
            <person name="Baek J.H."/>
            <person name="Choi D.G."/>
            <person name="Jeon J.H."/>
            <person name="Jeon C.O."/>
        </authorList>
    </citation>
    <scope>NUCLEOTIDE SEQUENCE [LARGE SCALE GENOMIC DNA]</scope>
    <source>
        <strain evidence="2">GPA1</strain>
    </source>
</reference>
<proteinExistence type="predicted"/>
<evidence type="ECO:0000313" key="2">
    <source>
        <dbReference type="Proteomes" id="UP001485459"/>
    </source>
</evidence>
<dbReference type="EMBL" id="CP149822">
    <property type="protein sequence ID" value="WZN42303.1"/>
    <property type="molecule type" value="Genomic_DNA"/>
</dbReference>
<dbReference type="Proteomes" id="UP001485459">
    <property type="component" value="Chromosome"/>
</dbReference>